<proteinExistence type="predicted"/>
<dbReference type="GO" id="GO:0016746">
    <property type="term" value="F:acyltransferase activity"/>
    <property type="evidence" value="ECO:0007669"/>
    <property type="project" value="UniProtKB-KW"/>
</dbReference>
<gene>
    <name evidence="4" type="ORF">ACFQ2J_01220</name>
</gene>
<reference evidence="5" key="1">
    <citation type="journal article" date="2019" name="Int. J. Syst. Evol. Microbiol.">
        <title>The Global Catalogue of Microorganisms (GCM) 10K type strain sequencing project: providing services to taxonomists for standard genome sequencing and annotation.</title>
        <authorList>
            <consortium name="The Broad Institute Genomics Platform"/>
            <consortium name="The Broad Institute Genome Sequencing Center for Infectious Disease"/>
            <person name="Wu L."/>
            <person name="Ma J."/>
        </authorList>
    </citation>
    <scope>NUCLEOTIDE SEQUENCE [LARGE SCALE GENOMIC DNA]</scope>
    <source>
        <strain evidence="5">CCUG 56607</strain>
    </source>
</reference>
<dbReference type="Gene3D" id="3.40.630.30">
    <property type="match status" value="1"/>
</dbReference>
<dbReference type="Pfam" id="PF00583">
    <property type="entry name" value="Acetyltransf_1"/>
    <property type="match status" value="1"/>
</dbReference>
<evidence type="ECO:0000256" key="2">
    <source>
        <dbReference type="ARBA" id="ARBA00023315"/>
    </source>
</evidence>
<comment type="caution">
    <text evidence="4">The sequence shown here is derived from an EMBL/GenBank/DDBJ whole genome shotgun (WGS) entry which is preliminary data.</text>
</comment>
<dbReference type="Proteomes" id="UP001596990">
    <property type="component" value="Unassembled WGS sequence"/>
</dbReference>
<dbReference type="PANTHER" id="PTHR43800:SF1">
    <property type="entry name" value="PEPTIDYL-LYSINE N-ACETYLTRANSFERASE YJAB"/>
    <property type="match status" value="1"/>
</dbReference>
<evidence type="ECO:0000259" key="3">
    <source>
        <dbReference type="PROSITE" id="PS51186"/>
    </source>
</evidence>
<protein>
    <submittedName>
        <fullName evidence="4">GNAT family N-acetyltransferase</fullName>
        <ecNumber evidence="4">2.3.-.-</ecNumber>
    </submittedName>
</protein>
<dbReference type="EMBL" id="JBHTKL010000001">
    <property type="protein sequence ID" value="MFD1017804.1"/>
    <property type="molecule type" value="Genomic_DNA"/>
</dbReference>
<dbReference type="CDD" id="cd04301">
    <property type="entry name" value="NAT_SF"/>
    <property type="match status" value="1"/>
</dbReference>
<name>A0ABW3KVB7_9BACI</name>
<dbReference type="EC" id="2.3.-.-" evidence="4"/>
<evidence type="ECO:0000256" key="1">
    <source>
        <dbReference type="ARBA" id="ARBA00022679"/>
    </source>
</evidence>
<keyword evidence="2 4" id="KW-0012">Acyltransferase</keyword>
<dbReference type="SUPFAM" id="SSF55729">
    <property type="entry name" value="Acyl-CoA N-acyltransferases (Nat)"/>
    <property type="match status" value="1"/>
</dbReference>
<keyword evidence="5" id="KW-1185">Reference proteome</keyword>
<dbReference type="InterPro" id="IPR016181">
    <property type="entry name" value="Acyl_CoA_acyltransferase"/>
</dbReference>
<dbReference type="RefSeq" id="WP_386055822.1">
    <property type="nucleotide sequence ID" value="NZ_JBHTKL010000001.1"/>
</dbReference>
<dbReference type="PROSITE" id="PS51186">
    <property type="entry name" value="GNAT"/>
    <property type="match status" value="1"/>
</dbReference>
<accession>A0ABW3KVB7</accession>
<feature type="domain" description="N-acetyltransferase" evidence="3">
    <location>
        <begin position="3"/>
        <end position="162"/>
    </location>
</feature>
<dbReference type="InterPro" id="IPR000182">
    <property type="entry name" value="GNAT_dom"/>
</dbReference>
<sequence length="162" mass="18129">MSVTIRNANEKDLSDIIQVARKSWHATYQGIIPVAIQNRFLDMAYSDQQMKRRLDGSYLYVAEVDGGIVGFANFSPVKEGGEVELGAIYLLPDQQGQGAGTLLLQKGIADIPEIKTVYINVEKENQTGLLFYKAKGFQLVDEFDDDFDGHILKTIRMVLKVK</sequence>
<dbReference type="PANTHER" id="PTHR43800">
    <property type="entry name" value="PEPTIDYL-LYSINE N-ACETYLTRANSFERASE YJAB"/>
    <property type="match status" value="1"/>
</dbReference>
<organism evidence="4 5">
    <name type="scientific">Thalassobacillus hwangdonensis</name>
    <dbReference type="NCBI Taxonomy" id="546108"/>
    <lineage>
        <taxon>Bacteria</taxon>
        <taxon>Bacillati</taxon>
        <taxon>Bacillota</taxon>
        <taxon>Bacilli</taxon>
        <taxon>Bacillales</taxon>
        <taxon>Bacillaceae</taxon>
        <taxon>Thalassobacillus</taxon>
    </lineage>
</organism>
<evidence type="ECO:0000313" key="4">
    <source>
        <dbReference type="EMBL" id="MFD1017804.1"/>
    </source>
</evidence>
<keyword evidence="1 4" id="KW-0808">Transferase</keyword>
<evidence type="ECO:0000313" key="5">
    <source>
        <dbReference type="Proteomes" id="UP001596990"/>
    </source>
</evidence>